<keyword evidence="4 6" id="KW-1133">Transmembrane helix</keyword>
<dbReference type="OrthoDB" id="6612291at2759"/>
<dbReference type="InterPro" id="IPR050360">
    <property type="entry name" value="MFS_Sugar_Transporters"/>
</dbReference>
<evidence type="ECO:0000256" key="4">
    <source>
        <dbReference type="ARBA" id="ARBA00022989"/>
    </source>
</evidence>
<protein>
    <recommendedName>
        <fullName evidence="7">Major facilitator superfamily (MFS) profile domain-containing protein</fullName>
    </recommendedName>
</protein>
<dbReference type="InterPro" id="IPR005829">
    <property type="entry name" value="Sugar_transporter_CS"/>
</dbReference>
<evidence type="ECO:0000313" key="9">
    <source>
        <dbReference type="Proteomes" id="UP000185904"/>
    </source>
</evidence>
<dbReference type="Proteomes" id="UP000185904">
    <property type="component" value="Unassembled WGS sequence"/>
</dbReference>
<evidence type="ECO:0000256" key="6">
    <source>
        <dbReference type="SAM" id="Phobius"/>
    </source>
</evidence>
<dbReference type="AlphaFoldDB" id="A0A178D1E9"/>
<evidence type="ECO:0000256" key="1">
    <source>
        <dbReference type="ARBA" id="ARBA00004141"/>
    </source>
</evidence>
<dbReference type="RefSeq" id="XP_022500225.1">
    <property type="nucleotide sequence ID" value="XM_022643761.1"/>
</dbReference>
<keyword evidence="3 6" id="KW-0812">Transmembrane</keyword>
<evidence type="ECO:0000256" key="5">
    <source>
        <dbReference type="ARBA" id="ARBA00023136"/>
    </source>
</evidence>
<comment type="similarity">
    <text evidence="2">Belongs to the major facilitator superfamily. Sugar transporter (TC 2.A.1.1) family.</text>
</comment>
<dbReference type="GO" id="GO:0005351">
    <property type="term" value="F:carbohydrate:proton symporter activity"/>
    <property type="evidence" value="ECO:0007669"/>
    <property type="project" value="TreeGrafter"/>
</dbReference>
<proteinExistence type="inferred from homology"/>
<accession>A0A178D1E9</accession>
<organism evidence="8 9">
    <name type="scientific">Fonsecaea nubica</name>
    <dbReference type="NCBI Taxonomy" id="856822"/>
    <lineage>
        <taxon>Eukaryota</taxon>
        <taxon>Fungi</taxon>
        <taxon>Dikarya</taxon>
        <taxon>Ascomycota</taxon>
        <taxon>Pezizomycotina</taxon>
        <taxon>Eurotiomycetes</taxon>
        <taxon>Chaetothyriomycetidae</taxon>
        <taxon>Chaetothyriales</taxon>
        <taxon>Herpotrichiellaceae</taxon>
        <taxon>Fonsecaea</taxon>
    </lineage>
</organism>
<dbReference type="Pfam" id="PF00083">
    <property type="entry name" value="Sugar_tr"/>
    <property type="match status" value="1"/>
</dbReference>
<dbReference type="PANTHER" id="PTHR48022">
    <property type="entry name" value="PLASTIDIC GLUCOSE TRANSPORTER 4"/>
    <property type="match status" value="1"/>
</dbReference>
<reference evidence="8 9" key="1">
    <citation type="submission" date="2016-03" db="EMBL/GenBank/DDBJ databases">
        <title>The draft genome sequence of Fonsecaea nubica causative agent of cutaneous subcutaneous infection in human host.</title>
        <authorList>
            <person name="Costa F."/>
            <person name="Sybren D.H."/>
            <person name="Raittz R.T."/>
            <person name="Weiss V.A."/>
            <person name="Leao A.C."/>
            <person name="Gomes R."/>
            <person name="De Souza E.M."/>
            <person name="Pedrosa F.O."/>
            <person name="Steffens M.B."/>
            <person name="Bombassaro A."/>
            <person name="Tadra-Sfeir M.Z."/>
            <person name="Moreno L.F."/>
            <person name="Najafzadeh M.J."/>
            <person name="Felipe M.S."/>
            <person name="Teixeira M."/>
            <person name="Sun J."/>
            <person name="Xi L."/>
            <person name="Castro M.A."/>
            <person name="Vicente V.A."/>
        </authorList>
    </citation>
    <scope>NUCLEOTIDE SEQUENCE [LARGE SCALE GENOMIC DNA]</scope>
    <source>
        <strain evidence="8 9">CBS 269.64</strain>
    </source>
</reference>
<dbReference type="SUPFAM" id="SSF103473">
    <property type="entry name" value="MFS general substrate transporter"/>
    <property type="match status" value="1"/>
</dbReference>
<feature type="transmembrane region" description="Helical" evidence="6">
    <location>
        <begin position="54"/>
        <end position="74"/>
    </location>
</feature>
<dbReference type="InterPro" id="IPR036259">
    <property type="entry name" value="MFS_trans_sf"/>
</dbReference>
<dbReference type="EMBL" id="LVCJ01000032">
    <property type="protein sequence ID" value="OAL35213.1"/>
    <property type="molecule type" value="Genomic_DNA"/>
</dbReference>
<evidence type="ECO:0000313" key="8">
    <source>
        <dbReference type="EMBL" id="OAL35213.1"/>
    </source>
</evidence>
<feature type="transmembrane region" description="Helical" evidence="6">
    <location>
        <begin position="434"/>
        <end position="452"/>
    </location>
</feature>
<comment type="subcellular location">
    <subcellularLocation>
        <location evidence="1">Membrane</location>
        <topology evidence="1">Multi-pass membrane protein</topology>
    </subcellularLocation>
</comment>
<dbReference type="InterPro" id="IPR005828">
    <property type="entry name" value="MFS_sugar_transport-like"/>
</dbReference>
<feature type="domain" description="Major facilitator superfamily (MFS) profile" evidence="7">
    <location>
        <begin position="12"/>
        <end position="519"/>
    </location>
</feature>
<feature type="transmembrane region" description="Helical" evidence="6">
    <location>
        <begin position="322"/>
        <end position="344"/>
    </location>
</feature>
<evidence type="ECO:0000259" key="7">
    <source>
        <dbReference type="PROSITE" id="PS50850"/>
    </source>
</evidence>
<feature type="transmembrane region" description="Helical" evidence="6">
    <location>
        <begin position="143"/>
        <end position="164"/>
    </location>
</feature>
<evidence type="ECO:0000256" key="3">
    <source>
        <dbReference type="ARBA" id="ARBA00022692"/>
    </source>
</evidence>
<gene>
    <name evidence="8" type="ORF">AYO20_05467</name>
</gene>
<feature type="transmembrane region" description="Helical" evidence="6">
    <location>
        <begin position="350"/>
        <end position="369"/>
    </location>
</feature>
<keyword evidence="9" id="KW-1185">Reference proteome</keyword>
<feature type="transmembrane region" description="Helical" evidence="6">
    <location>
        <begin position="381"/>
        <end position="398"/>
    </location>
</feature>
<evidence type="ECO:0000256" key="2">
    <source>
        <dbReference type="ARBA" id="ARBA00010992"/>
    </source>
</evidence>
<feature type="transmembrane region" description="Helical" evidence="6">
    <location>
        <begin position="111"/>
        <end position="131"/>
    </location>
</feature>
<dbReference type="PROSITE" id="PS50850">
    <property type="entry name" value="MFS"/>
    <property type="match status" value="1"/>
</dbReference>
<feature type="transmembrane region" description="Helical" evidence="6">
    <location>
        <begin position="270"/>
        <end position="291"/>
    </location>
</feature>
<dbReference type="Gene3D" id="1.20.1250.20">
    <property type="entry name" value="MFS general substrate transporter like domains"/>
    <property type="match status" value="1"/>
</dbReference>
<dbReference type="GO" id="GO:0016020">
    <property type="term" value="C:membrane"/>
    <property type="evidence" value="ECO:0007669"/>
    <property type="project" value="UniProtKB-SubCell"/>
</dbReference>
<keyword evidence="5 6" id="KW-0472">Membrane</keyword>
<dbReference type="GeneID" id="34588884"/>
<feature type="transmembrane region" description="Helical" evidence="6">
    <location>
        <begin position="12"/>
        <end position="34"/>
    </location>
</feature>
<name>A0A178D1E9_9EURO</name>
<dbReference type="PROSITE" id="PS00216">
    <property type="entry name" value="SUGAR_TRANSPORT_1"/>
    <property type="match status" value="1"/>
</dbReference>
<comment type="caution">
    <text evidence="8">The sequence shown here is derived from an EMBL/GenBank/DDBJ whole genome shotgun (WGS) entry which is preliminary data.</text>
</comment>
<sequence>MARTYTFYNLRIILVLTLGSLTFGYGFSVISNTIGQPGFIQYFNLKANSDYTNAITGTINGLYCAGALFGALHVGWMCEARGRKETMYLASAVNVVGGALETGSVNMAMFLVSRFIAGTGIGMMVVLIPIMQSEISPPNARGFLVGQHGTWIVLGYAIAGWVGAGTYYSSNLSFQWRFPISLSIIPPLALAVCGPWIPESPRWLLTRDRREEAWNIVRRLHGGAAEDEAGLQYAREEFYQMTEQVRVDAAAWKQWGWRGMFTNKTYRKRFWMGFFIQYAAQSTGAQVIYVSACTDSYAGWGWGLSVYIVSLYQNLGLTGGVPLILGAAYVTVATISNFIGALLLDRVGRKPLLLAGLTGCMLSVCLETAMIAEYAGTTNKAGLSMGVFFSFCFISFYGGGIDVGVAWSLAGTFLSTLVYVEAAPTALANIKWKYYIVFICLTFVNIWIFYFWCPETRGKSLEEINALFGDEVVVHFADATEMQRHELTAKVLAQDDKHEFASGGGASVGEVSTKMALKV</sequence>
<dbReference type="PANTHER" id="PTHR48022:SF11">
    <property type="entry name" value="MONOSACCHARIDE TRANSPORTER (HXT8), PUTATIVE (AFU_ORTHOLOGUE AFUA_2G08120)-RELATED"/>
    <property type="match status" value="1"/>
</dbReference>
<dbReference type="InterPro" id="IPR020846">
    <property type="entry name" value="MFS_dom"/>
</dbReference>